<dbReference type="InterPro" id="IPR043732">
    <property type="entry name" value="DUF5675"/>
</dbReference>
<accession>A0A928BR38</accession>
<sequence>MELVLTRIAKRKTYTIGRLAIVERVDDEYLAGEREAYFCDTLEPPALEQKTTVSKEAVLRSPKKAQSLKPFAIPEGRYAVVISWSPKIKQWLPILLGVPMFSGIRIHAGNTAADTEGCILVGKNKVVGKVLDSRAWLYRLKQKITEAKARDEPVWITIK</sequence>
<evidence type="ECO:0000259" key="1">
    <source>
        <dbReference type="Pfam" id="PF18925"/>
    </source>
</evidence>
<dbReference type="Proteomes" id="UP000763088">
    <property type="component" value="Unassembled WGS sequence"/>
</dbReference>
<evidence type="ECO:0000313" key="3">
    <source>
        <dbReference type="Proteomes" id="UP000763088"/>
    </source>
</evidence>
<organism evidence="2 3">
    <name type="scientific">Xylanibacter ruminicola</name>
    <name type="common">Prevotella ruminicola</name>
    <dbReference type="NCBI Taxonomy" id="839"/>
    <lineage>
        <taxon>Bacteria</taxon>
        <taxon>Pseudomonadati</taxon>
        <taxon>Bacteroidota</taxon>
        <taxon>Bacteroidia</taxon>
        <taxon>Bacteroidales</taxon>
        <taxon>Prevotellaceae</taxon>
        <taxon>Xylanibacter</taxon>
    </lineage>
</organism>
<name>A0A928BR38_XYLRU</name>
<protein>
    <recommendedName>
        <fullName evidence="1">DUF5675 domain-containing protein</fullName>
    </recommendedName>
</protein>
<evidence type="ECO:0000313" key="2">
    <source>
        <dbReference type="EMBL" id="MBE6264956.1"/>
    </source>
</evidence>
<gene>
    <name evidence="2" type="ORF">E7102_00585</name>
</gene>
<feature type="domain" description="DUF5675" evidence="1">
    <location>
        <begin position="5"/>
        <end position="145"/>
    </location>
</feature>
<proteinExistence type="predicted"/>
<comment type="caution">
    <text evidence="2">The sequence shown here is derived from an EMBL/GenBank/DDBJ whole genome shotgun (WGS) entry which is preliminary data.</text>
</comment>
<dbReference type="AlphaFoldDB" id="A0A928BR38"/>
<dbReference type="EMBL" id="SUYD01000001">
    <property type="protein sequence ID" value="MBE6264956.1"/>
    <property type="molecule type" value="Genomic_DNA"/>
</dbReference>
<dbReference type="Pfam" id="PF18925">
    <property type="entry name" value="DUF5675"/>
    <property type="match status" value="1"/>
</dbReference>
<reference evidence="2" key="1">
    <citation type="submission" date="2019-04" db="EMBL/GenBank/DDBJ databases">
        <title>Evolution of Biomass-Degrading Anaerobic Consortia Revealed by Metagenomics.</title>
        <authorList>
            <person name="Peng X."/>
        </authorList>
    </citation>
    <scope>NUCLEOTIDE SEQUENCE</scope>
    <source>
        <strain evidence="2">SIG141</strain>
    </source>
</reference>